<dbReference type="InterPro" id="IPR036873">
    <property type="entry name" value="Rhodanese-like_dom_sf"/>
</dbReference>
<dbReference type="PANTHER" id="PTHR44086:SF10">
    <property type="entry name" value="THIOSULFATE SULFURTRANSFERASE_RHODANESE-LIKE DOMAIN-CONTAINING PROTEIN 3"/>
    <property type="match status" value="1"/>
</dbReference>
<proteinExistence type="predicted"/>
<dbReference type="RefSeq" id="WP_148581724.1">
    <property type="nucleotide sequence ID" value="NZ_SDKK01000049.1"/>
</dbReference>
<dbReference type="CDD" id="cd01522">
    <property type="entry name" value="RHOD_1"/>
    <property type="match status" value="1"/>
</dbReference>
<dbReference type="Pfam" id="PF00581">
    <property type="entry name" value="Rhodanese"/>
    <property type="match status" value="1"/>
</dbReference>
<dbReference type="PROSITE" id="PS50206">
    <property type="entry name" value="RHODANESE_3"/>
    <property type="match status" value="1"/>
</dbReference>
<evidence type="ECO:0000313" key="2">
    <source>
        <dbReference type="EMBL" id="TYC50766.1"/>
    </source>
</evidence>
<dbReference type="Gene3D" id="3.40.250.10">
    <property type="entry name" value="Rhodanese-like domain"/>
    <property type="match status" value="1"/>
</dbReference>
<dbReference type="AlphaFoldDB" id="A0A6C2CAW5"/>
<organism evidence="2 3">
    <name type="scientific">Zoogloea oleivorans</name>
    <dbReference type="NCBI Taxonomy" id="1552750"/>
    <lineage>
        <taxon>Bacteria</taxon>
        <taxon>Pseudomonadati</taxon>
        <taxon>Pseudomonadota</taxon>
        <taxon>Betaproteobacteria</taxon>
        <taxon>Rhodocyclales</taxon>
        <taxon>Zoogloeaceae</taxon>
        <taxon>Zoogloea</taxon>
    </lineage>
</organism>
<reference evidence="2 3" key="1">
    <citation type="submission" date="2019-01" db="EMBL/GenBank/DDBJ databases">
        <title>Zoogloea oleivorans genome sequencing and assembly.</title>
        <authorList>
            <person name="Tancsics A."/>
            <person name="Farkas M."/>
            <person name="Kriszt B."/>
            <person name="Maroti G."/>
            <person name="Horvath B."/>
        </authorList>
    </citation>
    <scope>NUCLEOTIDE SEQUENCE [LARGE SCALE GENOMIC DNA]</scope>
    <source>
        <strain evidence="2 3">Buc</strain>
    </source>
</reference>
<gene>
    <name evidence="2" type="ORF">ETQ85_24995</name>
</gene>
<evidence type="ECO:0000313" key="3">
    <source>
        <dbReference type="Proteomes" id="UP000389128"/>
    </source>
</evidence>
<dbReference type="SMART" id="SM00450">
    <property type="entry name" value="RHOD"/>
    <property type="match status" value="1"/>
</dbReference>
<dbReference type="SUPFAM" id="SSF52821">
    <property type="entry name" value="Rhodanese/Cell cycle control phosphatase"/>
    <property type="match status" value="1"/>
</dbReference>
<feature type="domain" description="Rhodanese" evidence="1">
    <location>
        <begin position="57"/>
        <end position="156"/>
    </location>
</feature>
<name>A0A6C2CAW5_9RHOO</name>
<dbReference type="GO" id="GO:0004792">
    <property type="term" value="F:thiosulfate-cyanide sulfurtransferase activity"/>
    <property type="evidence" value="ECO:0007669"/>
    <property type="project" value="TreeGrafter"/>
</dbReference>
<dbReference type="OrthoDB" id="9789585at2"/>
<accession>A0A6C2CAW5</accession>
<dbReference type="PANTHER" id="PTHR44086">
    <property type="entry name" value="THIOSULFATE SULFURTRANSFERASE RDL2, MITOCHONDRIAL-RELATED"/>
    <property type="match status" value="1"/>
</dbReference>
<sequence>MLDTRLHSAASAAPVPPAAGSADIAETVLEQARERARAEAQPYAGGISPADAWTLVIEGRAVLVDVRTAEERKFVGHIPETLHVAWMTGTAMNRNPRFVKELEAKVRKDTLVLFLCRSGKRSAAAAEAAAKAGFTNAFNILEGFEGDLDERQRRGGVGGWRFHDLPWVQD</sequence>
<dbReference type="Proteomes" id="UP000389128">
    <property type="component" value="Unassembled WGS sequence"/>
</dbReference>
<dbReference type="InterPro" id="IPR001763">
    <property type="entry name" value="Rhodanese-like_dom"/>
</dbReference>
<dbReference type="EMBL" id="SDKK01000049">
    <property type="protein sequence ID" value="TYC50766.1"/>
    <property type="molecule type" value="Genomic_DNA"/>
</dbReference>
<protein>
    <submittedName>
        <fullName evidence="2">Rhodanese-like domain-containing protein</fullName>
    </submittedName>
</protein>
<keyword evidence="3" id="KW-1185">Reference proteome</keyword>
<evidence type="ECO:0000259" key="1">
    <source>
        <dbReference type="PROSITE" id="PS50206"/>
    </source>
</evidence>
<comment type="caution">
    <text evidence="2">The sequence shown here is derived from an EMBL/GenBank/DDBJ whole genome shotgun (WGS) entry which is preliminary data.</text>
</comment>